<keyword evidence="6 9" id="KW-0378">Hydrolase</keyword>
<evidence type="ECO:0000313" key="10">
    <source>
        <dbReference type="EMBL" id="STY72195.1"/>
    </source>
</evidence>
<accession>A0A378NWD7</accession>
<dbReference type="Gene3D" id="3.30.70.240">
    <property type="match status" value="1"/>
</dbReference>
<organism evidence="10 11">
    <name type="scientific">Megamonas hypermegale</name>
    <dbReference type="NCBI Taxonomy" id="158847"/>
    <lineage>
        <taxon>Bacteria</taxon>
        <taxon>Bacillati</taxon>
        <taxon>Bacillota</taxon>
        <taxon>Negativicutes</taxon>
        <taxon>Selenomonadales</taxon>
        <taxon>Selenomonadaceae</taxon>
        <taxon>Megamonas</taxon>
    </lineage>
</organism>
<dbReference type="NCBIfam" id="TIGR01573">
    <property type="entry name" value="cas2"/>
    <property type="match status" value="1"/>
</dbReference>
<name>A0A378NWD7_9FIRM</name>
<dbReference type="SUPFAM" id="SSF143430">
    <property type="entry name" value="TTP0101/SSO1404-like"/>
    <property type="match status" value="1"/>
</dbReference>
<evidence type="ECO:0000256" key="6">
    <source>
        <dbReference type="ARBA" id="ARBA00022801"/>
    </source>
</evidence>
<dbReference type="AlphaFoldDB" id="A0A378NWD7"/>
<dbReference type="EMBL" id="UGPP01000001">
    <property type="protein sequence ID" value="STY72195.1"/>
    <property type="molecule type" value="Genomic_DNA"/>
</dbReference>
<keyword evidence="4 9" id="KW-0479">Metal-binding</keyword>
<proteinExistence type="inferred from homology"/>
<dbReference type="CDD" id="cd09725">
    <property type="entry name" value="Cas2_I_II_III"/>
    <property type="match status" value="1"/>
</dbReference>
<evidence type="ECO:0000256" key="3">
    <source>
        <dbReference type="ARBA" id="ARBA00022722"/>
    </source>
</evidence>
<dbReference type="GO" id="GO:0016787">
    <property type="term" value="F:hydrolase activity"/>
    <property type="evidence" value="ECO:0007669"/>
    <property type="project" value="UniProtKB-KW"/>
</dbReference>
<dbReference type="GO" id="GO:0043571">
    <property type="term" value="P:maintenance of CRISPR repeat elements"/>
    <property type="evidence" value="ECO:0007669"/>
    <property type="project" value="UniProtKB-UniRule"/>
</dbReference>
<dbReference type="InterPro" id="IPR019199">
    <property type="entry name" value="Virulence_VapD/CRISPR_Cas2"/>
</dbReference>
<evidence type="ECO:0000256" key="7">
    <source>
        <dbReference type="ARBA" id="ARBA00022842"/>
    </source>
</evidence>
<keyword evidence="5 9" id="KW-0255">Endonuclease</keyword>
<dbReference type="GO" id="GO:0004521">
    <property type="term" value="F:RNA endonuclease activity"/>
    <property type="evidence" value="ECO:0007669"/>
    <property type="project" value="InterPro"/>
</dbReference>
<dbReference type="PANTHER" id="PTHR34405">
    <property type="entry name" value="CRISPR-ASSOCIATED ENDORIBONUCLEASE CAS2"/>
    <property type="match status" value="1"/>
</dbReference>
<feature type="binding site" evidence="9">
    <location>
        <position position="13"/>
    </location>
    <ligand>
        <name>Mg(2+)</name>
        <dbReference type="ChEBI" id="CHEBI:18420"/>
        <note>catalytic</note>
    </ligand>
</feature>
<keyword evidence="8 9" id="KW-0051">Antiviral defense</keyword>
<reference evidence="10 11" key="1">
    <citation type="submission" date="2018-06" db="EMBL/GenBank/DDBJ databases">
        <authorList>
            <consortium name="Pathogen Informatics"/>
            <person name="Doyle S."/>
        </authorList>
    </citation>
    <scope>NUCLEOTIDE SEQUENCE [LARGE SCALE GENOMIC DNA]</scope>
    <source>
        <strain evidence="10 11">NCTC10571</strain>
    </source>
</reference>
<dbReference type="PANTHER" id="PTHR34405:SF3">
    <property type="entry name" value="CRISPR-ASSOCIATED ENDORIBONUCLEASE CAS2 3"/>
    <property type="match status" value="1"/>
</dbReference>
<sequence length="93" mass="11266">MEDKQFIVLVIYDIVDNKQRTKLVHCLERYGKRVQKSAFEGFLTQKQYTQMIEKSQKYINPKTDSFRVYIVDNFINTYSFGIDSREKFDYFIL</sequence>
<dbReference type="EC" id="3.1.-.-" evidence="9"/>
<evidence type="ECO:0000313" key="11">
    <source>
        <dbReference type="Proteomes" id="UP000255234"/>
    </source>
</evidence>
<comment type="subunit">
    <text evidence="9">Homodimer, forms a heterotetramer with a Cas1 homodimer.</text>
</comment>
<evidence type="ECO:0000256" key="5">
    <source>
        <dbReference type="ARBA" id="ARBA00022759"/>
    </source>
</evidence>
<evidence type="ECO:0000256" key="4">
    <source>
        <dbReference type="ARBA" id="ARBA00022723"/>
    </source>
</evidence>
<evidence type="ECO:0000256" key="9">
    <source>
        <dbReference type="HAMAP-Rule" id="MF_01471"/>
    </source>
</evidence>
<dbReference type="HAMAP" id="MF_01471">
    <property type="entry name" value="Cas2"/>
    <property type="match status" value="1"/>
</dbReference>
<dbReference type="GO" id="GO:0046872">
    <property type="term" value="F:metal ion binding"/>
    <property type="evidence" value="ECO:0007669"/>
    <property type="project" value="UniProtKB-UniRule"/>
</dbReference>
<comment type="cofactor">
    <cofactor evidence="1 9">
        <name>Mg(2+)</name>
        <dbReference type="ChEBI" id="CHEBI:18420"/>
    </cofactor>
</comment>
<evidence type="ECO:0000256" key="8">
    <source>
        <dbReference type="ARBA" id="ARBA00023118"/>
    </source>
</evidence>
<evidence type="ECO:0000256" key="1">
    <source>
        <dbReference type="ARBA" id="ARBA00001946"/>
    </source>
</evidence>
<comment type="function">
    <text evidence="9">CRISPR (clustered regularly interspaced short palindromic repeat), is an adaptive immune system that provides protection against mobile genetic elements (viruses, transposable elements and conjugative plasmids). CRISPR clusters contain sequences complementary to antecedent mobile elements and target invading nucleic acids. CRISPR clusters are transcribed and processed into CRISPR RNA (crRNA). Functions as a ssRNA-specific endoribonuclease. Involved in the integration of spacer DNA into the CRISPR cassette.</text>
</comment>
<protein>
    <recommendedName>
        <fullName evidence="9">CRISPR-associated endoribonuclease Cas2</fullName>
        <ecNumber evidence="9">3.1.-.-</ecNumber>
    </recommendedName>
</protein>
<keyword evidence="3 9" id="KW-0540">Nuclease</keyword>
<dbReference type="GO" id="GO:0051607">
    <property type="term" value="P:defense response to virus"/>
    <property type="evidence" value="ECO:0007669"/>
    <property type="project" value="UniProtKB-UniRule"/>
</dbReference>
<evidence type="ECO:0000256" key="2">
    <source>
        <dbReference type="ARBA" id="ARBA00009959"/>
    </source>
</evidence>
<comment type="similarity">
    <text evidence="2 9">Belongs to the CRISPR-associated endoribonuclease Cas2 protein family.</text>
</comment>
<dbReference type="Pfam" id="PF09827">
    <property type="entry name" value="CRISPR_Cas2"/>
    <property type="match status" value="1"/>
</dbReference>
<dbReference type="Proteomes" id="UP000255234">
    <property type="component" value="Unassembled WGS sequence"/>
</dbReference>
<dbReference type="RefSeq" id="WP_115152249.1">
    <property type="nucleotide sequence ID" value="NZ_UGPP01000001.1"/>
</dbReference>
<dbReference type="InterPro" id="IPR021127">
    <property type="entry name" value="CRISPR_associated_Cas2"/>
</dbReference>
<gene>
    <name evidence="9" type="primary">cas2</name>
    <name evidence="10" type="ORF">NCTC10571_02386</name>
</gene>
<keyword evidence="7 9" id="KW-0460">Magnesium</keyword>